<reference evidence="5 6" key="1">
    <citation type="submission" date="2021-01" db="EMBL/GenBank/DDBJ databases">
        <title>WGS of actinomycetes isolated from Thailand.</title>
        <authorList>
            <person name="Thawai C."/>
        </authorList>
    </citation>
    <scope>NUCLEOTIDE SEQUENCE [LARGE SCALE GENOMIC DNA]</scope>
    <source>
        <strain evidence="5 6">CA1R205</strain>
    </source>
</reference>
<comment type="caution">
    <text evidence="5">The sequence shown here is derived from an EMBL/GenBank/DDBJ whole genome shotgun (WGS) entry which is preliminary data.</text>
</comment>
<keyword evidence="3" id="KW-0446">Lipid-binding</keyword>
<dbReference type="Pfam" id="PF05719">
    <property type="entry name" value="GPP34"/>
    <property type="match status" value="1"/>
</dbReference>
<proteinExistence type="predicted"/>
<dbReference type="Gene3D" id="1.10.3630.10">
    <property type="entry name" value="yeast vps74-n-term truncation variant domain like"/>
    <property type="match status" value="1"/>
</dbReference>
<evidence type="ECO:0000313" key="5">
    <source>
        <dbReference type="EMBL" id="MBL1100931.1"/>
    </source>
</evidence>
<keyword evidence="4" id="KW-0472">Membrane</keyword>
<evidence type="ECO:0000256" key="2">
    <source>
        <dbReference type="ARBA" id="ARBA00023034"/>
    </source>
</evidence>
<evidence type="ECO:0000313" key="6">
    <source>
        <dbReference type="Proteomes" id="UP000634229"/>
    </source>
</evidence>
<name>A0ABS1NMF2_9ACTN</name>
<protein>
    <submittedName>
        <fullName evidence="5">GPP34 family phosphoprotein</fullName>
    </submittedName>
</protein>
<organism evidence="5 6">
    <name type="scientific">Streptomyces coffeae</name>
    <dbReference type="NCBI Taxonomy" id="621382"/>
    <lineage>
        <taxon>Bacteria</taxon>
        <taxon>Bacillati</taxon>
        <taxon>Actinomycetota</taxon>
        <taxon>Actinomycetes</taxon>
        <taxon>Kitasatosporales</taxon>
        <taxon>Streptomycetaceae</taxon>
        <taxon>Streptomyces</taxon>
    </lineage>
</organism>
<dbReference type="RefSeq" id="WP_201879971.1">
    <property type="nucleotide sequence ID" value="NZ_JAERRF010000023.1"/>
</dbReference>
<sequence>MPNGSLSLAAALHLLAFDPGTGKPVGAHTALLVRAAALTELAQRGLLTDSDGRPCPVADAMTGDSALDGLLELIGESRPRTWATWVEYQPRLTEHAVRDQLVAHGYLRAEVRRVLGLFPLKQYRLERTDLVAGMREDAVRVLHGDQPVSEVSERDAALVALAAAGELRTVVTLKDAKLHKKRITELGERSGGMGPVLEKVIAQVRAALAAAVTTAILVATTSSSGT</sequence>
<evidence type="ECO:0000256" key="3">
    <source>
        <dbReference type="ARBA" id="ARBA00023121"/>
    </source>
</evidence>
<dbReference type="Proteomes" id="UP000634229">
    <property type="component" value="Unassembled WGS sequence"/>
</dbReference>
<evidence type="ECO:0000256" key="4">
    <source>
        <dbReference type="ARBA" id="ARBA00023136"/>
    </source>
</evidence>
<gene>
    <name evidence="5" type="ORF">JK363_30545</name>
</gene>
<dbReference type="InterPro" id="IPR008628">
    <property type="entry name" value="GPP34-like"/>
</dbReference>
<comment type="subcellular location">
    <subcellularLocation>
        <location evidence="1">Golgi apparatus membrane</location>
        <topology evidence="1">Peripheral membrane protein</topology>
        <orientation evidence="1">Cytoplasmic side</orientation>
    </subcellularLocation>
</comment>
<evidence type="ECO:0000256" key="1">
    <source>
        <dbReference type="ARBA" id="ARBA00004255"/>
    </source>
</evidence>
<dbReference type="EMBL" id="JAERRF010000023">
    <property type="protein sequence ID" value="MBL1100931.1"/>
    <property type="molecule type" value="Genomic_DNA"/>
</dbReference>
<keyword evidence="2" id="KW-0333">Golgi apparatus</keyword>
<accession>A0ABS1NMF2</accession>
<dbReference type="InterPro" id="IPR038261">
    <property type="entry name" value="GPP34-like_sf"/>
</dbReference>
<keyword evidence="6" id="KW-1185">Reference proteome</keyword>